<gene>
    <name evidence="2" type="ORF">EFBL_2925</name>
</gene>
<keyword evidence="1" id="KW-0233">DNA recombination</keyword>
<evidence type="ECO:0008006" key="4">
    <source>
        <dbReference type="Google" id="ProtNLM"/>
    </source>
</evidence>
<organism evidence="2 3">
    <name type="scientific">Effusibacillus lacus</name>
    <dbReference type="NCBI Taxonomy" id="1348429"/>
    <lineage>
        <taxon>Bacteria</taxon>
        <taxon>Bacillati</taxon>
        <taxon>Bacillota</taxon>
        <taxon>Bacilli</taxon>
        <taxon>Bacillales</taxon>
        <taxon>Alicyclobacillaceae</taxon>
        <taxon>Effusibacillus</taxon>
    </lineage>
</organism>
<dbReference type="GO" id="GO:0006310">
    <property type="term" value="P:DNA recombination"/>
    <property type="evidence" value="ECO:0007669"/>
    <property type="project" value="UniProtKB-KW"/>
</dbReference>
<comment type="caution">
    <text evidence="2">The sequence shown here is derived from an EMBL/GenBank/DDBJ whole genome shotgun (WGS) entry which is preliminary data.</text>
</comment>
<reference evidence="3" key="1">
    <citation type="submission" date="2017-07" db="EMBL/GenBank/DDBJ databases">
        <title>Draft genome sequence of Effusibacillus lacus strain skLN1.</title>
        <authorList>
            <person name="Watanabe M."/>
            <person name="Kojima H."/>
            <person name="Fukui M."/>
        </authorList>
    </citation>
    <scope>NUCLEOTIDE SEQUENCE [LARGE SCALE GENOMIC DNA]</scope>
    <source>
        <strain evidence="3">skLN1</strain>
    </source>
</reference>
<evidence type="ECO:0000313" key="3">
    <source>
        <dbReference type="Proteomes" id="UP000217785"/>
    </source>
</evidence>
<dbReference type="InterPro" id="IPR013762">
    <property type="entry name" value="Integrase-like_cat_sf"/>
</dbReference>
<name>A0A292YQS0_9BACL</name>
<proteinExistence type="predicted"/>
<protein>
    <recommendedName>
        <fullName evidence="4">Integrase</fullName>
    </recommendedName>
</protein>
<dbReference type="GO" id="GO:0003677">
    <property type="term" value="F:DNA binding"/>
    <property type="evidence" value="ECO:0007669"/>
    <property type="project" value="InterPro"/>
</dbReference>
<sequence>MVSERLGHSSVQMTLDIYSHVLPDMQESAAQKFSDALKYSPEVIVVKIVDRHIFSIRKILLFQG</sequence>
<dbReference type="InterPro" id="IPR011010">
    <property type="entry name" value="DNA_brk_join_enz"/>
</dbReference>
<dbReference type="Gene3D" id="1.10.443.10">
    <property type="entry name" value="Intergrase catalytic core"/>
    <property type="match status" value="1"/>
</dbReference>
<accession>A0A292YQS0</accession>
<keyword evidence="3" id="KW-1185">Reference proteome</keyword>
<dbReference type="EMBL" id="BDUF01000086">
    <property type="protein sequence ID" value="GAX91259.1"/>
    <property type="molecule type" value="Genomic_DNA"/>
</dbReference>
<dbReference type="SUPFAM" id="SSF56349">
    <property type="entry name" value="DNA breaking-rejoining enzymes"/>
    <property type="match status" value="1"/>
</dbReference>
<dbReference type="Proteomes" id="UP000217785">
    <property type="component" value="Unassembled WGS sequence"/>
</dbReference>
<dbReference type="AlphaFoldDB" id="A0A292YQS0"/>
<evidence type="ECO:0000256" key="1">
    <source>
        <dbReference type="ARBA" id="ARBA00023172"/>
    </source>
</evidence>
<dbReference type="GO" id="GO:0015074">
    <property type="term" value="P:DNA integration"/>
    <property type="evidence" value="ECO:0007669"/>
    <property type="project" value="InterPro"/>
</dbReference>
<evidence type="ECO:0000313" key="2">
    <source>
        <dbReference type="EMBL" id="GAX91259.1"/>
    </source>
</evidence>